<sequence>MQRDTDIERSDIVFEAADGFPLAGTLFEGAGDGPLALISSAAAVPRTIYARFAQHLVASHGYRAVLTYDYRGVSASQVPPNWTALPRMADWAEKDMPAAVDRLERQAPGNPMVGIGQSFGGQALGLCGRSERFERYMMVAVMSGHWRFTDEPLKVFAAMNLIGVPLAMLTGSVPGWVGLGETLPGTVFRQWARWGRSADYFFADPAMDAAKRFAEVHTPILSISVEDDPWATPRAQEAILKGYVNAPVERRRVAPPPGQTIGHLGFFRPTFRENLWEPAIHWLNGATERNAALAS</sequence>
<protein>
    <recommendedName>
        <fullName evidence="3">Alpha/beta fold hydrolase</fullName>
    </recommendedName>
</protein>
<dbReference type="Proteomes" id="UP000477849">
    <property type="component" value="Unassembled WGS sequence"/>
</dbReference>
<accession>A0A6M1S3H1</accession>
<dbReference type="EMBL" id="JAAKZH010000001">
    <property type="protein sequence ID" value="NGO62938.1"/>
    <property type="molecule type" value="Genomic_DNA"/>
</dbReference>
<name>A0A6M1S3H1_9HYPH</name>
<gene>
    <name evidence="1" type="ORF">G6N76_04575</name>
</gene>
<reference evidence="1 2" key="1">
    <citation type="submission" date="2020-02" db="EMBL/GenBank/DDBJ databases">
        <title>Genome sequence of the type strain CCBAU10050 of Rhizobium daejeonense.</title>
        <authorList>
            <person name="Gao J."/>
            <person name="Sun J."/>
        </authorList>
    </citation>
    <scope>NUCLEOTIDE SEQUENCE [LARGE SCALE GENOMIC DNA]</scope>
    <source>
        <strain evidence="1 2">CCBAU10050</strain>
    </source>
</reference>
<dbReference type="RefSeq" id="WP_164490786.1">
    <property type="nucleotide sequence ID" value="NZ_CP048427.1"/>
</dbReference>
<dbReference type="AlphaFoldDB" id="A0A6M1S3H1"/>
<keyword evidence="2" id="KW-1185">Reference proteome</keyword>
<organism evidence="1 2">
    <name type="scientific">Rhizobium daejeonense</name>
    <dbReference type="NCBI Taxonomy" id="240521"/>
    <lineage>
        <taxon>Bacteria</taxon>
        <taxon>Pseudomonadati</taxon>
        <taxon>Pseudomonadota</taxon>
        <taxon>Alphaproteobacteria</taxon>
        <taxon>Hyphomicrobiales</taxon>
        <taxon>Rhizobiaceae</taxon>
        <taxon>Rhizobium/Agrobacterium group</taxon>
        <taxon>Rhizobium</taxon>
    </lineage>
</organism>
<dbReference type="Gene3D" id="3.40.50.1820">
    <property type="entry name" value="alpha/beta hydrolase"/>
    <property type="match status" value="1"/>
</dbReference>
<dbReference type="InterPro" id="IPR029058">
    <property type="entry name" value="AB_hydrolase_fold"/>
</dbReference>
<dbReference type="InterPro" id="IPR017208">
    <property type="entry name" value="UCP037442_abhydr"/>
</dbReference>
<comment type="caution">
    <text evidence="1">The sequence shown here is derived from an EMBL/GenBank/DDBJ whole genome shotgun (WGS) entry which is preliminary data.</text>
</comment>
<dbReference type="PIRSF" id="PIRSF037442">
    <property type="entry name" value="UCP037442_abhydr"/>
    <property type="match status" value="1"/>
</dbReference>
<evidence type="ECO:0000313" key="1">
    <source>
        <dbReference type="EMBL" id="NGO62938.1"/>
    </source>
</evidence>
<dbReference type="SUPFAM" id="SSF53474">
    <property type="entry name" value="alpha/beta-Hydrolases"/>
    <property type="match status" value="1"/>
</dbReference>
<evidence type="ECO:0000313" key="2">
    <source>
        <dbReference type="Proteomes" id="UP000477849"/>
    </source>
</evidence>
<evidence type="ECO:0008006" key="3">
    <source>
        <dbReference type="Google" id="ProtNLM"/>
    </source>
</evidence>
<proteinExistence type="predicted"/>